<sequence>MDFLFESRFNALMEGISGQFGTTPLGLLMFLLALASLPLFLSLLYLLQKHRERQARTRRSGEIIRKRCDRIGLSPAERDLVKKLSDYAGGSESAYLVLFDEPRFNKTAEELQKHETEIGPSSIAALRVKLGFSREPLHRLHSTAQLSPGDPLLVRPQKKQGVFKALITAVRTDGFEIAMDGSNLLTSGDSAVFQYQNRQGSFLFKSYCVKRRGGRMLIRHQEKLKLRQKRAYFRAVYTGKLQVGYFDKDERFPTRFVDIGGGGASLINPEESFDQGDFLELVFSLPGTSEMLNLKGSVIRTSRGRKLLHVKFEGIQENQRDRILGLAFKPR</sequence>
<feature type="transmembrane region" description="Helical" evidence="1">
    <location>
        <begin position="27"/>
        <end position="47"/>
    </location>
</feature>
<dbReference type="STRING" id="1963862.B4O97_10675"/>
<dbReference type="EMBL" id="MWQY01000010">
    <property type="protein sequence ID" value="ORC35180.1"/>
    <property type="molecule type" value="Genomic_DNA"/>
</dbReference>
<name>A0A1Y1RXT3_9SPIO</name>
<reference evidence="3 4" key="1">
    <citation type="submission" date="2017-03" db="EMBL/GenBank/DDBJ databases">
        <title>Draft Genome sequence of Marispirochaeta sp. strain JC444.</title>
        <authorList>
            <person name="Shivani Y."/>
            <person name="Subhash Y."/>
            <person name="Sasikala C."/>
            <person name="Ramana C."/>
        </authorList>
    </citation>
    <scope>NUCLEOTIDE SEQUENCE [LARGE SCALE GENOMIC DNA]</scope>
    <source>
        <strain evidence="3 4">JC444</strain>
    </source>
</reference>
<feature type="domain" description="PilZ" evidence="2">
    <location>
        <begin position="228"/>
        <end position="328"/>
    </location>
</feature>
<dbReference type="RefSeq" id="WP_083050693.1">
    <property type="nucleotide sequence ID" value="NZ_MWQY01000010.1"/>
</dbReference>
<dbReference type="Pfam" id="PF07238">
    <property type="entry name" value="PilZ"/>
    <property type="match status" value="1"/>
</dbReference>
<dbReference type="AlphaFoldDB" id="A0A1Y1RXT3"/>
<dbReference type="GO" id="GO:0035438">
    <property type="term" value="F:cyclic-di-GMP binding"/>
    <property type="evidence" value="ECO:0007669"/>
    <property type="project" value="InterPro"/>
</dbReference>
<gene>
    <name evidence="3" type="ORF">B4O97_10675</name>
</gene>
<keyword evidence="1" id="KW-0812">Transmembrane</keyword>
<dbReference type="Gene3D" id="2.40.10.220">
    <property type="entry name" value="predicted glycosyltransferase like domains"/>
    <property type="match status" value="1"/>
</dbReference>
<proteinExistence type="predicted"/>
<keyword evidence="1" id="KW-0472">Membrane</keyword>
<dbReference type="InterPro" id="IPR009875">
    <property type="entry name" value="PilZ_domain"/>
</dbReference>
<keyword evidence="1" id="KW-1133">Transmembrane helix</keyword>
<evidence type="ECO:0000313" key="4">
    <source>
        <dbReference type="Proteomes" id="UP000192343"/>
    </source>
</evidence>
<dbReference type="OrthoDB" id="369358at2"/>
<keyword evidence="4" id="KW-1185">Reference proteome</keyword>
<organism evidence="3 4">
    <name type="scientific">Marispirochaeta aestuarii</name>
    <dbReference type="NCBI Taxonomy" id="1963862"/>
    <lineage>
        <taxon>Bacteria</taxon>
        <taxon>Pseudomonadati</taxon>
        <taxon>Spirochaetota</taxon>
        <taxon>Spirochaetia</taxon>
        <taxon>Spirochaetales</taxon>
        <taxon>Spirochaetaceae</taxon>
        <taxon>Marispirochaeta</taxon>
    </lineage>
</organism>
<evidence type="ECO:0000313" key="3">
    <source>
        <dbReference type="EMBL" id="ORC35180.1"/>
    </source>
</evidence>
<evidence type="ECO:0000256" key="1">
    <source>
        <dbReference type="SAM" id="Phobius"/>
    </source>
</evidence>
<protein>
    <recommendedName>
        <fullName evidence="2">PilZ domain-containing protein</fullName>
    </recommendedName>
</protein>
<accession>A0A1Y1RXT3</accession>
<evidence type="ECO:0000259" key="2">
    <source>
        <dbReference type="Pfam" id="PF07238"/>
    </source>
</evidence>
<dbReference type="Proteomes" id="UP000192343">
    <property type="component" value="Unassembled WGS sequence"/>
</dbReference>
<comment type="caution">
    <text evidence="3">The sequence shown here is derived from an EMBL/GenBank/DDBJ whole genome shotgun (WGS) entry which is preliminary data.</text>
</comment>